<keyword evidence="3" id="KW-0328">Glycosyltransferase</keyword>
<reference evidence="10 11" key="1">
    <citation type="journal article" date="2020" name="ISME J.">
        <title>Comparative genomics reveals insights into cyanobacterial evolution and habitat adaptation.</title>
        <authorList>
            <person name="Chen M.Y."/>
            <person name="Teng W.K."/>
            <person name="Zhao L."/>
            <person name="Hu C.X."/>
            <person name="Zhou Y.K."/>
            <person name="Han B.P."/>
            <person name="Song L.R."/>
            <person name="Shu W.S."/>
        </authorList>
    </citation>
    <scope>NUCLEOTIDE SEQUENCE [LARGE SCALE GENOMIC DNA]</scope>
    <source>
        <strain evidence="10 11">FACHB-252</strain>
    </source>
</reference>
<dbReference type="RefSeq" id="WP_190949332.1">
    <property type="nucleotide sequence ID" value="NZ_JACJTC010000006.1"/>
</dbReference>
<feature type="transmembrane region" description="Helical" evidence="8">
    <location>
        <begin position="185"/>
        <end position="202"/>
    </location>
</feature>
<evidence type="ECO:0000256" key="3">
    <source>
        <dbReference type="ARBA" id="ARBA00022676"/>
    </source>
</evidence>
<evidence type="ECO:0000259" key="9">
    <source>
        <dbReference type="Pfam" id="PF13231"/>
    </source>
</evidence>
<protein>
    <submittedName>
        <fullName evidence="10">Glycosyltransferase family 39 protein</fullName>
    </submittedName>
</protein>
<feature type="transmembrane region" description="Helical" evidence="8">
    <location>
        <begin position="376"/>
        <end position="396"/>
    </location>
</feature>
<dbReference type="EMBL" id="JACJTC010000006">
    <property type="protein sequence ID" value="MBD2611640.1"/>
    <property type="molecule type" value="Genomic_DNA"/>
</dbReference>
<feature type="transmembrane region" description="Helical" evidence="8">
    <location>
        <begin position="222"/>
        <end position="242"/>
    </location>
</feature>
<evidence type="ECO:0000256" key="4">
    <source>
        <dbReference type="ARBA" id="ARBA00022679"/>
    </source>
</evidence>
<keyword evidence="5 8" id="KW-0812">Transmembrane</keyword>
<evidence type="ECO:0000256" key="7">
    <source>
        <dbReference type="ARBA" id="ARBA00023136"/>
    </source>
</evidence>
<comment type="caution">
    <text evidence="10">The sequence shown here is derived from an EMBL/GenBank/DDBJ whole genome shotgun (WGS) entry which is preliminary data.</text>
</comment>
<feature type="transmembrane region" description="Helical" evidence="8">
    <location>
        <begin position="348"/>
        <end position="370"/>
    </location>
</feature>
<feature type="transmembrane region" description="Helical" evidence="8">
    <location>
        <begin position="21"/>
        <end position="44"/>
    </location>
</feature>
<evidence type="ECO:0000256" key="1">
    <source>
        <dbReference type="ARBA" id="ARBA00004651"/>
    </source>
</evidence>
<keyword evidence="4" id="KW-0808">Transferase</keyword>
<dbReference type="Proteomes" id="UP000606396">
    <property type="component" value="Unassembled WGS sequence"/>
</dbReference>
<evidence type="ECO:0000256" key="2">
    <source>
        <dbReference type="ARBA" id="ARBA00022475"/>
    </source>
</evidence>
<proteinExistence type="predicted"/>
<gene>
    <name evidence="10" type="ORF">H6G94_10195</name>
</gene>
<feature type="transmembrane region" description="Helical" evidence="8">
    <location>
        <begin position="160"/>
        <end position="178"/>
    </location>
</feature>
<dbReference type="PANTHER" id="PTHR33908:SF11">
    <property type="entry name" value="MEMBRANE PROTEIN"/>
    <property type="match status" value="1"/>
</dbReference>
<sequence length="538" mass="61801">MLLSSLKNLMEMKNLFSQDRLFFQSLIRFLIIILLVIGVFFRFVNLDKKIYWSDEVVSSLRISGYTESELENKLRNGNLINKEELNKYQYPNPEKTTIDVMKGIVIEDAHILPLHVLLTRFWVNLFGNSIAVTRSFSAFISLLTFPCIYWLCQELFRSSLTGWIAMALVAVSPAHVIYAQEARAYSLWIVVILISSAALLRAMRLKTKVSWCIYAATLSLSFYSHIFFGFIAVAQAIYVAMIERFRLSKTSISYLLASFVGFITFVPWIWIIVTNSHSDAVYWANVKQTLFDSASRWAGIISRVVLDLGVSPSDSKELKFALIPFIGIILVLIIYSIYVLCRRSSKKVWLFVLTLIGSVGLPLVILDFVFHKRYGTSRYTLPCILGIQLSIAYLLANKIRFNYKKSFQTKFWSLASLLIIISGIISCGISSQSQMWWNKFPEKYEEYPQVANIVSQYQKVLLISDTKIVPEIQILGHLVLPNVQFKIVDSKKLPEITSDFNDIFLFQPSDFLKSGIEKNYNLKLQQINKLLWKIIKSN</sequence>
<keyword evidence="2" id="KW-1003">Cell membrane</keyword>
<dbReference type="InterPro" id="IPR050297">
    <property type="entry name" value="LipidA_mod_glycosyltrf_83"/>
</dbReference>
<evidence type="ECO:0000256" key="6">
    <source>
        <dbReference type="ARBA" id="ARBA00022989"/>
    </source>
</evidence>
<feature type="transmembrane region" description="Helical" evidence="8">
    <location>
        <begin position="417"/>
        <end position="437"/>
    </location>
</feature>
<feature type="transmembrane region" description="Helical" evidence="8">
    <location>
        <begin position="254"/>
        <end position="273"/>
    </location>
</feature>
<name>A0ABR8H741_NOSPU</name>
<dbReference type="InterPro" id="IPR038731">
    <property type="entry name" value="RgtA/B/C-like"/>
</dbReference>
<accession>A0ABR8H741</accession>
<keyword evidence="7 8" id="KW-0472">Membrane</keyword>
<organism evidence="10 11">
    <name type="scientific">Nostoc punctiforme FACHB-252</name>
    <dbReference type="NCBI Taxonomy" id="1357509"/>
    <lineage>
        <taxon>Bacteria</taxon>
        <taxon>Bacillati</taxon>
        <taxon>Cyanobacteriota</taxon>
        <taxon>Cyanophyceae</taxon>
        <taxon>Nostocales</taxon>
        <taxon>Nostocaceae</taxon>
        <taxon>Nostoc</taxon>
    </lineage>
</organism>
<feature type="domain" description="Glycosyltransferase RgtA/B/C/D-like" evidence="9">
    <location>
        <begin position="113"/>
        <end position="270"/>
    </location>
</feature>
<evidence type="ECO:0000313" key="10">
    <source>
        <dbReference type="EMBL" id="MBD2611640.1"/>
    </source>
</evidence>
<evidence type="ECO:0000256" key="8">
    <source>
        <dbReference type="SAM" id="Phobius"/>
    </source>
</evidence>
<comment type="subcellular location">
    <subcellularLocation>
        <location evidence="1">Cell membrane</location>
        <topology evidence="1">Multi-pass membrane protein</topology>
    </subcellularLocation>
</comment>
<dbReference type="Pfam" id="PF13231">
    <property type="entry name" value="PMT_2"/>
    <property type="match status" value="1"/>
</dbReference>
<keyword evidence="11" id="KW-1185">Reference proteome</keyword>
<dbReference type="PANTHER" id="PTHR33908">
    <property type="entry name" value="MANNOSYLTRANSFERASE YKCB-RELATED"/>
    <property type="match status" value="1"/>
</dbReference>
<evidence type="ECO:0000256" key="5">
    <source>
        <dbReference type="ARBA" id="ARBA00022692"/>
    </source>
</evidence>
<evidence type="ECO:0000313" key="11">
    <source>
        <dbReference type="Proteomes" id="UP000606396"/>
    </source>
</evidence>
<feature type="transmembrane region" description="Helical" evidence="8">
    <location>
        <begin position="320"/>
        <end position="341"/>
    </location>
</feature>
<keyword evidence="6 8" id="KW-1133">Transmembrane helix</keyword>